<feature type="region of interest" description="Disordered" evidence="1">
    <location>
        <begin position="925"/>
        <end position="950"/>
    </location>
</feature>
<keyword evidence="3" id="KW-1185">Reference proteome</keyword>
<sequence>MDKVMNNNRMVSPATGILKKLPPWLLEMTESVKKLSIREDYSSLPFKTLTLDDDEKNLNTDGLDKKSHEERSEEFVFDNLPDVDGCVVLQSTAPTSLPNTPQYLNGELYERRQRSTRAYSAFPSFGSHEETKCDFHDLDAYLNERESRRRTEMDSVSAPLHDLHNAIHLRNYEEPKDQERLFARTSALDRQARIGRGVTREPPSKINRPSRIEIEPYTGVDSGEILTSKDVQLPIGIVKRRQDYLAGMAAGGDLSVEHRITSQREEEVANDLSLNLIENDRTTGLCSEATDKLSHETVKNAGLITSDYEVKQHFDESSYQDNLHLYHSKRYPPRGRKFSYDFIIPELPHGKSLIIDILSTWGDKHYVGLNGIEIFSNTGEPVLVTQVRAEPADINVLTEYNNDPRVINNLINGINQTRDDYNLWLAPFTNGHHHYIYMTFEKAVNVAMIRIWNYNKSRIHSYRGAREITMKLDKTTIFHGEIVKASGAVFGNVNSFGDTILFTTNERILELISKNDKTYNIIDSAVESPSIETDRPITADIGEQRPHTCASIERLHSSSYSNNNTLSFACQEIQMIFVSNWGQPNMIGLTGIEFIDDQDSVVSLLNATLRCNQCNDNLQKLIDGKNLTTDSGHMWASPYVPGIDVTITIVLNTEMFLTGMKIWNYNASLDTSYCGVKQLIVKLNGKSVFDDENDFVLRRAPGSLHYDFVQHISFVNHPHLQKLSEQHVSCLTISPRESLYNDMEYEAPLMPQGFVYQIMIFSSWGDPYYVGLNGIQLFEESGKLIALTPDNIAAHPESVNVLEGIEKDARTPDKLVDGINDTVDGQHMWLAPILPGQTNRIYIVFDEPRTISMIKLWNYAKTPQRKVREFGILVDDLLMYNGILDKTSPYGTILFTNNKDVHMLERRHLARSQQEVHLLNLEQRSTAGGDFTPDPSLRPHTSLLQTISHS</sequence>
<dbReference type="GeneID" id="107267783"/>
<dbReference type="Pfam" id="PF14652">
    <property type="entry name" value="DUF4457"/>
    <property type="match status" value="2"/>
</dbReference>
<organism evidence="3 5">
    <name type="scientific">Cephus cinctus</name>
    <name type="common">Wheat stem sawfly</name>
    <dbReference type="NCBI Taxonomy" id="211228"/>
    <lineage>
        <taxon>Eukaryota</taxon>
        <taxon>Metazoa</taxon>
        <taxon>Ecdysozoa</taxon>
        <taxon>Arthropoda</taxon>
        <taxon>Hexapoda</taxon>
        <taxon>Insecta</taxon>
        <taxon>Pterygota</taxon>
        <taxon>Neoptera</taxon>
        <taxon>Endopterygota</taxon>
        <taxon>Hymenoptera</taxon>
        <taxon>Cephoidea</taxon>
        <taxon>Cephidae</taxon>
        <taxon>Cephus</taxon>
    </lineage>
</organism>
<feature type="domain" description="KATNIP" evidence="2">
    <location>
        <begin position="299"/>
        <end position="384"/>
    </location>
</feature>
<gene>
    <name evidence="4 5" type="primary">LOC107267783</name>
</gene>
<dbReference type="PANTHER" id="PTHR21534:SF0">
    <property type="entry name" value="KATANIN-INTERACTING PROTEIN"/>
    <property type="match status" value="1"/>
</dbReference>
<evidence type="ECO:0000313" key="3">
    <source>
        <dbReference type="Proteomes" id="UP000694920"/>
    </source>
</evidence>
<name>A0AAJ7BVI7_CEPCN</name>
<accession>A0AAJ7BVI7</accession>
<feature type="domain" description="KATNIP" evidence="2">
    <location>
        <begin position="576"/>
        <end position="886"/>
    </location>
</feature>
<protein>
    <submittedName>
        <fullName evidence="4 5">Protein KIAA0556</fullName>
    </submittedName>
</protein>
<evidence type="ECO:0000259" key="2">
    <source>
        <dbReference type="Pfam" id="PF14652"/>
    </source>
</evidence>
<dbReference type="AlphaFoldDB" id="A0AAJ7BVI7"/>
<dbReference type="InterPro" id="IPR026704">
    <property type="entry name" value="KATNIP"/>
</dbReference>
<dbReference type="RefSeq" id="XP_015595350.1">
    <property type="nucleotide sequence ID" value="XM_015739864.2"/>
</dbReference>
<dbReference type="InterPro" id="IPR027859">
    <property type="entry name" value="KATNIP_dom"/>
</dbReference>
<dbReference type="PANTHER" id="PTHR21534">
    <property type="entry name" value="KATANIN-INTERACTING PROTEIN"/>
    <property type="match status" value="1"/>
</dbReference>
<reference evidence="4 5" key="1">
    <citation type="submission" date="2025-04" db="UniProtKB">
        <authorList>
            <consortium name="RefSeq"/>
        </authorList>
    </citation>
    <scope>IDENTIFICATION</scope>
</reference>
<dbReference type="KEGG" id="ccin:107267783"/>
<dbReference type="RefSeq" id="XP_015595351.1">
    <property type="nucleotide sequence ID" value="XM_015739865.2"/>
</dbReference>
<evidence type="ECO:0000313" key="4">
    <source>
        <dbReference type="RefSeq" id="XP_015595350.1"/>
    </source>
</evidence>
<evidence type="ECO:0000313" key="5">
    <source>
        <dbReference type="RefSeq" id="XP_015595351.1"/>
    </source>
</evidence>
<dbReference type="Proteomes" id="UP000694920">
    <property type="component" value="Unplaced"/>
</dbReference>
<evidence type="ECO:0000256" key="1">
    <source>
        <dbReference type="SAM" id="MobiDB-lite"/>
    </source>
</evidence>
<proteinExistence type="predicted"/>